<keyword evidence="3" id="KW-0805">Transcription regulation</keyword>
<proteinExistence type="inferred from homology"/>
<feature type="domain" description="Clp R" evidence="6">
    <location>
        <begin position="8"/>
        <end position="171"/>
    </location>
</feature>
<dbReference type="Gene3D" id="1.10.1780.10">
    <property type="entry name" value="Clp, N-terminal domain"/>
    <property type="match status" value="1"/>
</dbReference>
<dbReference type="InterPro" id="IPR004176">
    <property type="entry name" value="Clp_R_N"/>
</dbReference>
<reference evidence="8" key="1">
    <citation type="journal article" date="2016" name="Nat. Biotechnol.">
        <title>Sequencing wild and cultivated cassava and related species reveals extensive interspecific hybridization and genetic diversity.</title>
        <authorList>
            <person name="Bredeson J.V."/>
            <person name="Lyons J.B."/>
            <person name="Prochnik S.E."/>
            <person name="Wu G.A."/>
            <person name="Ha C.M."/>
            <person name="Edsinger-Gonzales E."/>
            <person name="Grimwood J."/>
            <person name="Schmutz J."/>
            <person name="Rabbi I.Y."/>
            <person name="Egesi C."/>
            <person name="Nauluvula P."/>
            <person name="Lebot V."/>
            <person name="Ndunguru J."/>
            <person name="Mkamilo G."/>
            <person name="Bart R.S."/>
            <person name="Setter T.L."/>
            <person name="Gleadow R.M."/>
            <person name="Kulakow P."/>
            <person name="Ferguson M.E."/>
            <person name="Rounsley S."/>
            <person name="Rokhsar D.S."/>
        </authorList>
    </citation>
    <scope>NUCLEOTIDE SEQUENCE [LARGE SCALE GENOMIC DNA]</scope>
    <source>
        <strain evidence="8">cv. AM560-2</strain>
    </source>
</reference>
<dbReference type="InterPro" id="IPR051650">
    <property type="entry name" value="SL_signaling_regulator"/>
</dbReference>
<dbReference type="Pfam" id="PF02861">
    <property type="entry name" value="Clp_N"/>
    <property type="match status" value="1"/>
</dbReference>
<dbReference type="InterPro" id="IPR036628">
    <property type="entry name" value="Clp_N_dom_sf"/>
</dbReference>
<dbReference type="STRING" id="3983.A0A2C9VM02"/>
<protein>
    <recommendedName>
        <fullName evidence="6">Clp R domain-containing protein</fullName>
    </recommendedName>
</protein>
<dbReference type="PROSITE" id="PS51903">
    <property type="entry name" value="CLP_R"/>
    <property type="match status" value="1"/>
</dbReference>
<dbReference type="PANTHER" id="PTHR43572">
    <property type="entry name" value="CHAPERONE PROTEIN CLPD, CHLOROPLASTIC"/>
    <property type="match status" value="1"/>
</dbReference>
<comment type="similarity">
    <text evidence="1">Belongs to the ClpA/ClpB family.</text>
</comment>
<evidence type="ECO:0000313" key="8">
    <source>
        <dbReference type="Proteomes" id="UP000091857"/>
    </source>
</evidence>
<dbReference type="Proteomes" id="UP000091857">
    <property type="component" value="Chromosome 6"/>
</dbReference>
<dbReference type="GO" id="GO:0044183">
    <property type="term" value="F:protein folding chaperone"/>
    <property type="evidence" value="ECO:0000318"/>
    <property type="project" value="GO_Central"/>
</dbReference>
<gene>
    <name evidence="7" type="ORF">MANES_06G018300v8</name>
</gene>
<comment type="caution">
    <text evidence="7">The sequence shown here is derived from an EMBL/GenBank/DDBJ whole genome shotgun (WGS) entry which is preliminary data.</text>
</comment>
<dbReference type="EMBL" id="CM004392">
    <property type="protein sequence ID" value="OAY46676.1"/>
    <property type="molecule type" value="Genomic_DNA"/>
</dbReference>
<dbReference type="InterPro" id="IPR027417">
    <property type="entry name" value="P-loop_NTPase"/>
</dbReference>
<evidence type="ECO:0000313" key="7">
    <source>
        <dbReference type="EMBL" id="OAY46676.1"/>
    </source>
</evidence>
<dbReference type="Gene3D" id="3.40.50.300">
    <property type="entry name" value="P-loop containing nucleotide triphosphate hydrolases"/>
    <property type="match status" value="1"/>
</dbReference>
<evidence type="ECO:0000259" key="6">
    <source>
        <dbReference type="PROSITE" id="PS51903"/>
    </source>
</evidence>
<name>A0A2C9VM02_MANES</name>
<dbReference type="AlphaFoldDB" id="A0A2C9VM02"/>
<keyword evidence="8" id="KW-1185">Reference proteome</keyword>
<evidence type="ECO:0000256" key="5">
    <source>
        <dbReference type="PROSITE-ProRule" id="PRU01251"/>
    </source>
</evidence>
<dbReference type="OMA" id="CCEECTS"/>
<evidence type="ECO:0000256" key="1">
    <source>
        <dbReference type="ARBA" id="ARBA00008675"/>
    </source>
</evidence>
<organism evidence="7 8">
    <name type="scientific">Manihot esculenta</name>
    <name type="common">Cassava</name>
    <name type="synonym">Jatropha manihot</name>
    <dbReference type="NCBI Taxonomy" id="3983"/>
    <lineage>
        <taxon>Eukaryota</taxon>
        <taxon>Viridiplantae</taxon>
        <taxon>Streptophyta</taxon>
        <taxon>Embryophyta</taxon>
        <taxon>Tracheophyta</taxon>
        <taxon>Spermatophyta</taxon>
        <taxon>Magnoliopsida</taxon>
        <taxon>eudicotyledons</taxon>
        <taxon>Gunneridae</taxon>
        <taxon>Pentapetalae</taxon>
        <taxon>rosids</taxon>
        <taxon>fabids</taxon>
        <taxon>Malpighiales</taxon>
        <taxon>Euphorbiaceae</taxon>
        <taxon>Crotonoideae</taxon>
        <taxon>Manihoteae</taxon>
        <taxon>Manihot</taxon>
    </lineage>
</organism>
<dbReference type="InterPro" id="IPR058680">
    <property type="entry name" value="NBD_SMAX1-like"/>
</dbReference>
<evidence type="ECO:0000256" key="3">
    <source>
        <dbReference type="ARBA" id="ARBA00023015"/>
    </source>
</evidence>
<dbReference type="SUPFAM" id="SSF81923">
    <property type="entry name" value="Double Clp-N motif"/>
    <property type="match status" value="1"/>
</dbReference>
<keyword evidence="2 5" id="KW-0677">Repeat</keyword>
<sequence>MRSGACTVQQTLTTEAASVLKHSLSLARRRGHAQVTPLHVAATLLSSRASLLKRACLKSQPHQSSHPLQCRALELCFNVALNRLPTTPGPLLHGQPSLSNALIAALKRAQAHQRRGCIEQQQQQPLLTIKVELEQLIISILDDPSVSRVMREAGFSSTAVKNNIEDSSASSVFQCYTAAGGGGGVFSSPCSPSPGETQREIINPTTFWQTHFLTYSSEKNPLLFSPQKKLSSHYFTDLASVKEDIKLVLEIFLRKKRKNTVIVGDCVSITEGLVGELMGRVERGDVPVELKQIQFVKFQFAPVSLRFMKKEDVEMNISQLKRKVESAGDCGAIIYTGDLKWTVEETAMNGEDSAATGGYSPADHLVVEIGRLISDYSNSNRKVWLMATASYQTYMRCQMRQPPLEIQWAFQAVSVPSGGLGLSLHASSINESRVTFSQNPSQLLETKPFITNAKDEEDKLTCCAECFSSYEKEAQLLKPGHQKNLPSWLHPQTTNANQKDELAELRRKWNRICQGLNHQVRHMQSHLGSYSYASSYPWWSNQNNIVPDSNSISFRDSIVKPNQISSFVPKFRRQQSCTIDFNFGSETQKQIQSGEPNLDSLKNTEGKEVKITLALGNSFCSDVGERDKERNDLFKLLQENVPWQSEAIHSIVEALIESKSTGKGTWLLIQGNDTLGKRRLALAIAESVLGSVDLLLSMNMRKKENNEDSCFSEKIEKGLRNQEKIVALVEDVDFADTQLMKLLADGFETGKFGESGKISQSVFILTTGGNFMSLEDGKMDQDSVIRMTMEVKEKAQTNNMGCKRKAEWDISNNTKTSRINENKDVENGNMKKDFSRQSSFNTLDLNIKANEEDESEEKQGEYYSPISSDLTRETISDLVTQHGFLDSIKNRYVFDRNQAQEKEMTKSLSSRMKRAMEEIFGDQNVNGFSIEEKILEEIVDGYGCFVNSLLERWMKEIFQSTLQRVKIGEKKSLGIRVCFEGRSERNLEDGFMGTCLPKKIQVSFMD</sequence>
<accession>A0A2C9VM02</accession>
<evidence type="ECO:0000256" key="2">
    <source>
        <dbReference type="ARBA" id="ARBA00022737"/>
    </source>
</evidence>
<evidence type="ECO:0000256" key="4">
    <source>
        <dbReference type="ARBA" id="ARBA00023163"/>
    </source>
</evidence>
<dbReference type="Gramene" id="Manes.06G018300.1.v8.1">
    <property type="protein sequence ID" value="Manes.06G018300.1.v8.1.CDS"/>
    <property type="gene ID" value="Manes.06G018300.v8.1"/>
</dbReference>
<dbReference type="PANTHER" id="PTHR43572:SF3">
    <property type="entry name" value="PROTEIN SMAX1-LIKE 5"/>
    <property type="match status" value="1"/>
</dbReference>
<dbReference type="GO" id="GO:0005634">
    <property type="term" value="C:nucleus"/>
    <property type="evidence" value="ECO:0000318"/>
    <property type="project" value="GO_Central"/>
</dbReference>
<dbReference type="Pfam" id="PF23569">
    <property type="entry name" value="NBD_SMAX1"/>
    <property type="match status" value="1"/>
</dbReference>
<dbReference type="OrthoDB" id="1872342at2759"/>
<dbReference type="FunFam" id="1.10.1780.10:FF:000005">
    <property type="entry name" value="protein SUPPRESSOR OF MAX2 1"/>
    <property type="match status" value="1"/>
</dbReference>
<keyword evidence="4" id="KW-0804">Transcription</keyword>